<gene>
    <name evidence="1" type="ORF">UFOVP111_55</name>
</gene>
<evidence type="ECO:0000313" key="1">
    <source>
        <dbReference type="EMBL" id="CAB4128661.1"/>
    </source>
</evidence>
<dbReference type="EMBL" id="LR796226">
    <property type="protein sequence ID" value="CAB4128661.1"/>
    <property type="molecule type" value="Genomic_DNA"/>
</dbReference>
<organism evidence="1">
    <name type="scientific">uncultured Caudovirales phage</name>
    <dbReference type="NCBI Taxonomy" id="2100421"/>
    <lineage>
        <taxon>Viruses</taxon>
        <taxon>Duplodnaviria</taxon>
        <taxon>Heunggongvirae</taxon>
        <taxon>Uroviricota</taxon>
        <taxon>Caudoviricetes</taxon>
        <taxon>Peduoviridae</taxon>
        <taxon>Maltschvirus</taxon>
        <taxon>Maltschvirus maltsch</taxon>
    </lineage>
</organism>
<accession>A0A6J5L2S7</accession>
<reference evidence="1" key="1">
    <citation type="submission" date="2020-04" db="EMBL/GenBank/DDBJ databases">
        <authorList>
            <person name="Chiriac C."/>
            <person name="Salcher M."/>
            <person name="Ghai R."/>
            <person name="Kavagutti S V."/>
        </authorList>
    </citation>
    <scope>NUCLEOTIDE SEQUENCE</scope>
</reference>
<sequence length="247" mass="27776">MRPDGKKRYNKYVATWPKTDVDESPKTERDQMIETPAVSANDYMAEDTVDAAPKHGTTVQAGWGAASAFLKPKKDSMYPTDFRFSEQAQLVRFMEDTPFAVYEQHWVDRTEGKRSFVCLGDECPLCTIAGDKPRPKFAFNIVVLSDGEPNVQILTAPPSFARQLQAANDDPRRGPLTKYYWAITRTGSGNTTQYMLDRVRPTDLADEWELDADAVEAYVSTAEMNDASVIYVSPREDLLELARTIVS</sequence>
<protein>
    <submittedName>
        <fullName evidence="1">Uncharacterized protein</fullName>
    </submittedName>
</protein>
<proteinExistence type="predicted"/>
<name>A0A6J5L2S7_9CAUD</name>